<reference evidence="1 2" key="1">
    <citation type="submission" date="2016-10" db="EMBL/GenBank/DDBJ databases">
        <authorList>
            <person name="de Groot N.N."/>
        </authorList>
    </citation>
    <scope>NUCLEOTIDE SEQUENCE [LARGE SCALE GENOMIC DNA]</scope>
    <source>
        <strain evidence="1 2">DSM 6059</strain>
    </source>
</reference>
<dbReference type="GO" id="GO:0003677">
    <property type="term" value="F:DNA binding"/>
    <property type="evidence" value="ECO:0007669"/>
    <property type="project" value="InterPro"/>
</dbReference>
<dbReference type="Proteomes" id="UP000198862">
    <property type="component" value="Unassembled WGS sequence"/>
</dbReference>
<accession>A0A1I1EUI5</accession>
<dbReference type="InterPro" id="IPR010982">
    <property type="entry name" value="Lambda_DNA-bd_dom_sf"/>
</dbReference>
<dbReference type="EMBL" id="FOLO01000002">
    <property type="protein sequence ID" value="SFB90296.1"/>
    <property type="molecule type" value="Genomic_DNA"/>
</dbReference>
<sequence length="99" mass="11454">MIKKNSIPYPQCVQACEEKNVSMDWLLFDIGEKGTPTTVNRSELINNLKESFYECWELDLLPDYQTEIMPAIASLFAKNLEDLVEISKDKKIIKDKKVI</sequence>
<organism evidence="1 2">
    <name type="scientific">Pseudoalteromonas denitrificans DSM 6059</name>
    <dbReference type="NCBI Taxonomy" id="1123010"/>
    <lineage>
        <taxon>Bacteria</taxon>
        <taxon>Pseudomonadati</taxon>
        <taxon>Pseudomonadota</taxon>
        <taxon>Gammaproteobacteria</taxon>
        <taxon>Alteromonadales</taxon>
        <taxon>Pseudoalteromonadaceae</taxon>
        <taxon>Pseudoalteromonas</taxon>
    </lineage>
</organism>
<dbReference type="AlphaFoldDB" id="A0A1I1EUI5"/>
<evidence type="ECO:0000313" key="1">
    <source>
        <dbReference type="EMBL" id="SFB90296.1"/>
    </source>
</evidence>
<dbReference type="Gene3D" id="1.10.260.40">
    <property type="entry name" value="lambda repressor-like DNA-binding domains"/>
    <property type="match status" value="1"/>
</dbReference>
<proteinExistence type="predicted"/>
<keyword evidence="2" id="KW-1185">Reference proteome</keyword>
<gene>
    <name evidence="1" type="ORF">SAMN02745724_00431</name>
</gene>
<dbReference type="STRING" id="1123010.SAMN02745724_00431"/>
<evidence type="ECO:0000313" key="2">
    <source>
        <dbReference type="Proteomes" id="UP000198862"/>
    </source>
</evidence>
<protein>
    <submittedName>
        <fullName evidence="1">Uncharacterized protein</fullName>
    </submittedName>
</protein>
<name>A0A1I1EUI5_9GAMM</name>